<feature type="transmembrane region" description="Helical" evidence="1">
    <location>
        <begin position="20"/>
        <end position="40"/>
    </location>
</feature>
<dbReference type="AlphaFoldDB" id="A0AAD4QXK7"/>
<feature type="transmembrane region" description="Helical" evidence="1">
    <location>
        <begin position="145"/>
        <end position="167"/>
    </location>
</feature>
<keyword evidence="3" id="KW-1185">Reference proteome</keyword>
<keyword evidence="1" id="KW-0472">Membrane</keyword>
<evidence type="ECO:0000313" key="3">
    <source>
        <dbReference type="Proteomes" id="UP001201812"/>
    </source>
</evidence>
<sequence>MNGHKIELPSEQFMLAMEVTAHVTFLVLIASYCILLWVCLTKSPAAMSGYKWWLIINGTAAVLFEVICTLTMPVFLLPYPMIYLDGYATKNFIFNDLASELYTDIFFFIIAFVAYVIMMIFLFRYAQTTGNIAYKLVFSSGKMNAFISVVALGIMAMLIFLPIHLYFAPREELLSILNESIPTVYDRIRNKNVVGASTRWSSFAVTYFAILYLSITLLVSAAVAFSLFDSYRFLKHNESNFSRKTKTLYLSLLHSLTIDVIMGIIMVVCPVCAVVLAVFTSPYTPLVGIVAFRIQGKQCSSGRKPRGSADKAKAEQSLGSRTMAAIMILIKTAPQKES</sequence>
<comment type="caution">
    <text evidence="2">The sequence shown here is derived from an EMBL/GenBank/DDBJ whole genome shotgun (WGS) entry which is preliminary data.</text>
</comment>
<feature type="transmembrane region" description="Helical" evidence="1">
    <location>
        <begin position="207"/>
        <end position="228"/>
    </location>
</feature>
<feature type="transmembrane region" description="Helical" evidence="1">
    <location>
        <begin position="105"/>
        <end position="125"/>
    </location>
</feature>
<gene>
    <name evidence="2" type="ORF">DdX_18983</name>
</gene>
<name>A0AAD4QXK7_9BILA</name>
<keyword evidence="1" id="KW-0812">Transmembrane</keyword>
<feature type="transmembrane region" description="Helical" evidence="1">
    <location>
        <begin position="248"/>
        <end position="268"/>
    </location>
</feature>
<evidence type="ECO:0000313" key="2">
    <source>
        <dbReference type="EMBL" id="KAI1696564.1"/>
    </source>
</evidence>
<organism evidence="2 3">
    <name type="scientific">Ditylenchus destructor</name>
    <dbReference type="NCBI Taxonomy" id="166010"/>
    <lineage>
        <taxon>Eukaryota</taxon>
        <taxon>Metazoa</taxon>
        <taxon>Ecdysozoa</taxon>
        <taxon>Nematoda</taxon>
        <taxon>Chromadorea</taxon>
        <taxon>Rhabditida</taxon>
        <taxon>Tylenchina</taxon>
        <taxon>Tylenchomorpha</taxon>
        <taxon>Sphaerularioidea</taxon>
        <taxon>Anguinidae</taxon>
        <taxon>Anguininae</taxon>
        <taxon>Ditylenchus</taxon>
    </lineage>
</organism>
<feature type="transmembrane region" description="Helical" evidence="1">
    <location>
        <begin position="52"/>
        <end position="76"/>
    </location>
</feature>
<reference evidence="2" key="1">
    <citation type="submission" date="2022-01" db="EMBL/GenBank/DDBJ databases">
        <title>Genome Sequence Resource for Two Populations of Ditylenchus destructor, the Migratory Endoparasitic Phytonematode.</title>
        <authorList>
            <person name="Zhang H."/>
            <person name="Lin R."/>
            <person name="Xie B."/>
        </authorList>
    </citation>
    <scope>NUCLEOTIDE SEQUENCE</scope>
    <source>
        <strain evidence="2">BazhouSP</strain>
    </source>
</reference>
<dbReference type="EMBL" id="JAKKPZ010000320">
    <property type="protein sequence ID" value="KAI1696564.1"/>
    <property type="molecule type" value="Genomic_DNA"/>
</dbReference>
<dbReference type="Proteomes" id="UP001201812">
    <property type="component" value="Unassembled WGS sequence"/>
</dbReference>
<evidence type="ECO:0000256" key="1">
    <source>
        <dbReference type="SAM" id="Phobius"/>
    </source>
</evidence>
<proteinExistence type="predicted"/>
<dbReference type="Pfam" id="PF10318">
    <property type="entry name" value="7TM_GPCR_Srh"/>
    <property type="match status" value="1"/>
</dbReference>
<feature type="transmembrane region" description="Helical" evidence="1">
    <location>
        <begin position="274"/>
        <end position="294"/>
    </location>
</feature>
<keyword evidence="1" id="KW-1133">Transmembrane helix</keyword>
<protein>
    <submittedName>
        <fullName evidence="2">Serpentine type 7TM GPCR chemoreceptor srh domain-containing protein</fullName>
    </submittedName>
</protein>
<dbReference type="InterPro" id="IPR019422">
    <property type="entry name" value="7TM_GPCR_serpentine_rcpt_Srh"/>
</dbReference>
<accession>A0AAD4QXK7</accession>